<gene>
    <name evidence="2" type="ORF">KC820_08665</name>
</gene>
<evidence type="ECO:0000313" key="2">
    <source>
        <dbReference type="EMBL" id="MBR7554225.1"/>
    </source>
</evidence>
<sequence>MWIILGLIAVVATLINIYMYIAGRDYKLAMAIGLSFTAFTLCSEYSLVAQWVKAEDWAALSDVVSGMESVLWLLTIASILLNISPIFLERLKNDAH</sequence>
<dbReference type="Proteomes" id="UP000675431">
    <property type="component" value="Unassembled WGS sequence"/>
</dbReference>
<protein>
    <submittedName>
        <fullName evidence="2">Uncharacterized protein</fullName>
    </submittedName>
</protein>
<feature type="transmembrane region" description="Helical" evidence="1">
    <location>
        <begin position="6"/>
        <end position="21"/>
    </location>
</feature>
<feature type="transmembrane region" description="Helical" evidence="1">
    <location>
        <begin position="69"/>
        <end position="88"/>
    </location>
</feature>
<keyword evidence="1" id="KW-1133">Transmembrane helix</keyword>
<dbReference type="AlphaFoldDB" id="A0A941CX28"/>
<evidence type="ECO:0000313" key="3">
    <source>
        <dbReference type="Proteomes" id="UP000675431"/>
    </source>
</evidence>
<keyword evidence="1" id="KW-0812">Transmembrane</keyword>
<dbReference type="EMBL" id="JAGSIE010000025">
    <property type="protein sequence ID" value="MBR7554225.1"/>
    <property type="molecule type" value="Genomic_DNA"/>
</dbReference>
<dbReference type="RefSeq" id="WP_212370345.1">
    <property type="nucleotide sequence ID" value="NZ_JAGSIE010000025.1"/>
</dbReference>
<accession>A0A941CX28</accession>
<keyword evidence="3" id="KW-1185">Reference proteome</keyword>
<proteinExistence type="predicted"/>
<feature type="transmembrane region" description="Helical" evidence="1">
    <location>
        <begin position="28"/>
        <end position="49"/>
    </location>
</feature>
<reference evidence="2 3" key="1">
    <citation type="submission" date="2021-04" db="EMBL/GenBank/DDBJ databases">
        <title>Allobacillus sp. nov. SKP8-2 isolated from shrimp paste.</title>
        <authorList>
            <person name="Tanasupawat S."/>
            <person name="Yiamsombat S."/>
            <person name="Kanchanasin P."/>
            <person name="Kuncharoen N."/>
        </authorList>
    </citation>
    <scope>NUCLEOTIDE SEQUENCE [LARGE SCALE GENOMIC DNA]</scope>
    <source>
        <strain evidence="2 3">SKP8-2</strain>
    </source>
</reference>
<comment type="caution">
    <text evidence="2">The sequence shown here is derived from an EMBL/GenBank/DDBJ whole genome shotgun (WGS) entry which is preliminary data.</text>
</comment>
<name>A0A941CX28_9BACI</name>
<organism evidence="2 3">
    <name type="scientific">Allobacillus saliphilus</name>
    <dbReference type="NCBI Taxonomy" id="2912308"/>
    <lineage>
        <taxon>Bacteria</taxon>
        <taxon>Bacillati</taxon>
        <taxon>Bacillota</taxon>
        <taxon>Bacilli</taxon>
        <taxon>Bacillales</taxon>
        <taxon>Bacillaceae</taxon>
        <taxon>Allobacillus</taxon>
    </lineage>
</organism>
<evidence type="ECO:0000256" key="1">
    <source>
        <dbReference type="SAM" id="Phobius"/>
    </source>
</evidence>
<keyword evidence="1" id="KW-0472">Membrane</keyword>